<dbReference type="Pfam" id="PF00728">
    <property type="entry name" value="Glyco_hydro_20"/>
    <property type="match status" value="1"/>
</dbReference>
<dbReference type="GO" id="GO:0005975">
    <property type="term" value="P:carbohydrate metabolic process"/>
    <property type="evidence" value="ECO:0007669"/>
    <property type="project" value="InterPro"/>
</dbReference>
<dbReference type="OrthoDB" id="9763537at2"/>
<dbReference type="EMBL" id="UGRS01000001">
    <property type="protein sequence ID" value="SUA36781.1"/>
    <property type="molecule type" value="Genomic_DNA"/>
</dbReference>
<dbReference type="RefSeq" id="WP_115133900.1">
    <property type="nucleotide sequence ID" value="NZ_UGRS01000001.1"/>
</dbReference>
<evidence type="ECO:0000313" key="6">
    <source>
        <dbReference type="Proteomes" id="UP000254055"/>
    </source>
</evidence>
<accession>A0A378WJN8</accession>
<dbReference type="InterPro" id="IPR017853">
    <property type="entry name" value="GH"/>
</dbReference>
<evidence type="ECO:0000256" key="2">
    <source>
        <dbReference type="ARBA" id="ARBA00022801"/>
    </source>
</evidence>
<dbReference type="InterPro" id="IPR052764">
    <property type="entry name" value="GH20_Enzymes"/>
</dbReference>
<evidence type="ECO:0000256" key="3">
    <source>
        <dbReference type="PIRSR" id="PIRSR625705-1"/>
    </source>
</evidence>
<name>A0A378WJN8_9NEIS</name>
<protein>
    <submittedName>
        <fullName evidence="5">Beta-N-acetylhexosaminidase</fullName>
        <ecNumber evidence="5">3.2.1.52</ecNumber>
    </submittedName>
</protein>
<reference evidence="5 6" key="1">
    <citation type="submission" date="2018-06" db="EMBL/GenBank/DDBJ databases">
        <authorList>
            <consortium name="Pathogen Informatics"/>
            <person name="Doyle S."/>
        </authorList>
    </citation>
    <scope>NUCLEOTIDE SEQUENCE [LARGE SCALE GENOMIC DNA]</scope>
    <source>
        <strain evidence="5 6">NCTC12229</strain>
    </source>
</reference>
<dbReference type="PRINTS" id="PR00738">
    <property type="entry name" value="GLHYDRLASE20"/>
</dbReference>
<keyword evidence="2 5" id="KW-0378">Hydrolase</keyword>
<gene>
    <name evidence="5" type="primary">strH</name>
    <name evidence="5" type="ORF">NCTC12229_01210</name>
</gene>
<dbReference type="EC" id="3.2.1.52" evidence="5"/>
<dbReference type="PANTHER" id="PTHR43678">
    <property type="entry name" value="PUTATIVE (AFU_ORTHOLOGUE AFUA_2G00640)-RELATED"/>
    <property type="match status" value="1"/>
</dbReference>
<dbReference type="PANTHER" id="PTHR43678:SF1">
    <property type="entry name" value="BETA-N-ACETYLHEXOSAMINIDASE"/>
    <property type="match status" value="1"/>
</dbReference>
<feature type="active site" description="Proton donor" evidence="3">
    <location>
        <position position="217"/>
    </location>
</feature>
<dbReference type="AlphaFoldDB" id="A0A378WJN8"/>
<organism evidence="5 6">
    <name type="scientific">Neisseria zoodegmatis</name>
    <dbReference type="NCBI Taxonomy" id="326523"/>
    <lineage>
        <taxon>Bacteria</taxon>
        <taxon>Pseudomonadati</taxon>
        <taxon>Pseudomonadota</taxon>
        <taxon>Betaproteobacteria</taxon>
        <taxon>Neisseriales</taxon>
        <taxon>Neisseriaceae</taxon>
        <taxon>Neisseria</taxon>
    </lineage>
</organism>
<keyword evidence="5" id="KW-0326">Glycosidase</keyword>
<sequence>MNHKFHALSKILKQSSLYLLFGAFSVLCSLAPTGRQESLAAGIHSHGKYKQGGLMLDTARRFYPVRTIKDFIDDLAKSGGTFLHLHFSDHENYALESHLLGQRAKDAIRGKNGIYINPKNGKPFLSFEQVNDIVRYAAERKVEVIPEVGSPNHMTGIFTLLELKHGKAYVNALKSPQDSDEINVNNPKSVEFVKTLINEVADAFGKNSKHFHIGGDEFGYSSESNHEFIRYANILVDHLAARKLTTRMWNDGLIKGTVDNLNRNIQITYWSYDGDPDNRDTAQRRREIRMSMPDLMDKGFSVLNYNSYYLYLVPSDRKNFKHDVDFARADIEKRWDLGVWDGENRANKIANTDKILGAALAIWGENSGKLDINTIRRRAAKPLATVIRKTHEAGR</sequence>
<dbReference type="SUPFAM" id="SSF51445">
    <property type="entry name" value="(Trans)glycosidases"/>
    <property type="match status" value="1"/>
</dbReference>
<dbReference type="InterPro" id="IPR015883">
    <property type="entry name" value="Glyco_hydro_20_cat"/>
</dbReference>
<evidence type="ECO:0000259" key="4">
    <source>
        <dbReference type="Pfam" id="PF00728"/>
    </source>
</evidence>
<feature type="domain" description="Glycoside hydrolase family 20 catalytic" evidence="4">
    <location>
        <begin position="52"/>
        <end position="367"/>
    </location>
</feature>
<dbReference type="InterPro" id="IPR025705">
    <property type="entry name" value="Beta_hexosaminidase_sua/sub"/>
</dbReference>
<evidence type="ECO:0000256" key="1">
    <source>
        <dbReference type="ARBA" id="ARBA00006285"/>
    </source>
</evidence>
<proteinExistence type="inferred from homology"/>
<dbReference type="Gene3D" id="3.20.20.80">
    <property type="entry name" value="Glycosidases"/>
    <property type="match status" value="1"/>
</dbReference>
<dbReference type="Proteomes" id="UP000254055">
    <property type="component" value="Unassembled WGS sequence"/>
</dbReference>
<dbReference type="GO" id="GO:0004563">
    <property type="term" value="F:beta-N-acetylhexosaminidase activity"/>
    <property type="evidence" value="ECO:0007669"/>
    <property type="project" value="UniProtKB-EC"/>
</dbReference>
<dbReference type="CDD" id="cd06564">
    <property type="entry name" value="GH20_DspB_LnbB-like"/>
    <property type="match status" value="1"/>
</dbReference>
<comment type="similarity">
    <text evidence="1">Belongs to the glycosyl hydrolase 20 family.</text>
</comment>
<evidence type="ECO:0000313" key="5">
    <source>
        <dbReference type="EMBL" id="SUA36781.1"/>
    </source>
</evidence>